<reference evidence="1 2" key="1">
    <citation type="submission" date="2018-06" db="EMBL/GenBank/DDBJ databases">
        <authorList>
            <consortium name="Pathogen Informatics"/>
            <person name="Doyle S."/>
        </authorList>
    </citation>
    <scope>NUCLEOTIDE SEQUENCE [LARGE SCALE GENOMIC DNA]</scope>
    <source>
        <strain evidence="1 2">NCTC9426</strain>
    </source>
</reference>
<dbReference type="EMBL" id="UGPZ01000003">
    <property type="protein sequence ID" value="STY93362.1"/>
    <property type="molecule type" value="Genomic_DNA"/>
</dbReference>
<gene>
    <name evidence="1" type="ORF">NCTC9426_02086</name>
</gene>
<organism evidence="1 2">
    <name type="scientific">Moraxella bovis</name>
    <dbReference type="NCBI Taxonomy" id="476"/>
    <lineage>
        <taxon>Bacteria</taxon>
        <taxon>Pseudomonadati</taxon>
        <taxon>Pseudomonadota</taxon>
        <taxon>Gammaproteobacteria</taxon>
        <taxon>Moraxellales</taxon>
        <taxon>Moraxellaceae</taxon>
        <taxon>Moraxella</taxon>
    </lineage>
</organism>
<name>A0A378PXY9_MORBO</name>
<sequence length="184" mass="21062">MGEVYFLECTWRFDNNGFFAKALTTNEIINSLTECVKQNQIEPTNMIYNLGFGRKRFLEYLQNDGIEINQSDLLTAQSPTPICDEYVDIDYYTLQSIIDERDELRGRVDELKKQGTPKVIKPQGDDLLILGAVIETLANVKVNPYTQAKLIIEIMARHNAITGLSESTLTKKFAESKKYLQQKQ</sequence>
<protein>
    <submittedName>
        <fullName evidence="1">Uncharacterized protein</fullName>
    </submittedName>
</protein>
<dbReference type="Proteomes" id="UP000254133">
    <property type="component" value="Unassembled WGS sequence"/>
</dbReference>
<evidence type="ECO:0000313" key="2">
    <source>
        <dbReference type="Proteomes" id="UP000254133"/>
    </source>
</evidence>
<evidence type="ECO:0000313" key="1">
    <source>
        <dbReference type="EMBL" id="STY93362.1"/>
    </source>
</evidence>
<dbReference type="AlphaFoldDB" id="A0A378PXY9"/>
<accession>A0A378PXY9</accession>
<proteinExistence type="predicted"/>